<sequence length="166" mass="18309" precursor="true">MRTFTTLIAPIVALSLLVAPVAAQQQETGSGEEAMQLAREQTESYVAAYNAHDVAALATRYTPDADWISSLGDEVITHHEGRAAIEQFYRETFANSPQIRAQLTTEHARFVTPDVLVSDLTWSVTNSTRTDRPSRGRGTVVSLRGDDRWMTCCVRLVMTPPTNAGR</sequence>
<gene>
    <name evidence="3" type="ORF">ElP_64920</name>
</gene>
<evidence type="ECO:0000256" key="1">
    <source>
        <dbReference type="SAM" id="SignalP"/>
    </source>
</evidence>
<feature type="signal peptide" evidence="1">
    <location>
        <begin position="1"/>
        <end position="25"/>
    </location>
</feature>
<dbReference type="AlphaFoldDB" id="A0A518HCG9"/>
<keyword evidence="1" id="KW-0732">Signal</keyword>
<dbReference type="InterPro" id="IPR037401">
    <property type="entry name" value="SnoaL-like"/>
</dbReference>
<keyword evidence="4" id="KW-1185">Reference proteome</keyword>
<dbReference type="SUPFAM" id="SSF54427">
    <property type="entry name" value="NTF2-like"/>
    <property type="match status" value="1"/>
</dbReference>
<protein>
    <submittedName>
        <fullName evidence="3">SnoaL-like domain protein</fullName>
    </submittedName>
</protein>
<feature type="chain" id="PRO_5021971695" evidence="1">
    <location>
        <begin position="26"/>
        <end position="166"/>
    </location>
</feature>
<name>A0A518HCG9_9BACT</name>
<dbReference type="NCBIfam" id="TIGR02246">
    <property type="entry name" value="SgcJ/EcaC family oxidoreductase"/>
    <property type="match status" value="1"/>
</dbReference>
<dbReference type="RefSeq" id="WP_145277111.1">
    <property type="nucleotide sequence ID" value="NZ_CP036426.1"/>
</dbReference>
<dbReference type="KEGG" id="tpla:ElP_64920"/>
<dbReference type="Proteomes" id="UP000317835">
    <property type="component" value="Chromosome"/>
</dbReference>
<evidence type="ECO:0000313" key="3">
    <source>
        <dbReference type="EMBL" id="QDV38537.1"/>
    </source>
</evidence>
<accession>A0A518HCG9</accession>
<proteinExistence type="predicted"/>
<dbReference type="OrthoDB" id="582586at2"/>
<organism evidence="3 4">
    <name type="scientific">Tautonia plasticadhaerens</name>
    <dbReference type="NCBI Taxonomy" id="2527974"/>
    <lineage>
        <taxon>Bacteria</taxon>
        <taxon>Pseudomonadati</taxon>
        <taxon>Planctomycetota</taxon>
        <taxon>Planctomycetia</taxon>
        <taxon>Isosphaerales</taxon>
        <taxon>Isosphaeraceae</taxon>
        <taxon>Tautonia</taxon>
    </lineage>
</organism>
<dbReference type="Gene3D" id="3.10.450.50">
    <property type="match status" value="1"/>
</dbReference>
<dbReference type="Pfam" id="PF12680">
    <property type="entry name" value="SnoaL_2"/>
    <property type="match status" value="1"/>
</dbReference>
<dbReference type="EMBL" id="CP036426">
    <property type="protein sequence ID" value="QDV38537.1"/>
    <property type="molecule type" value="Genomic_DNA"/>
</dbReference>
<feature type="domain" description="SnoaL-like" evidence="2">
    <location>
        <begin position="43"/>
        <end position="141"/>
    </location>
</feature>
<dbReference type="InterPro" id="IPR032710">
    <property type="entry name" value="NTF2-like_dom_sf"/>
</dbReference>
<evidence type="ECO:0000259" key="2">
    <source>
        <dbReference type="Pfam" id="PF12680"/>
    </source>
</evidence>
<evidence type="ECO:0000313" key="4">
    <source>
        <dbReference type="Proteomes" id="UP000317835"/>
    </source>
</evidence>
<reference evidence="3 4" key="1">
    <citation type="submission" date="2019-02" db="EMBL/GenBank/DDBJ databases">
        <title>Deep-cultivation of Planctomycetes and their phenomic and genomic characterization uncovers novel biology.</title>
        <authorList>
            <person name="Wiegand S."/>
            <person name="Jogler M."/>
            <person name="Boedeker C."/>
            <person name="Pinto D."/>
            <person name="Vollmers J."/>
            <person name="Rivas-Marin E."/>
            <person name="Kohn T."/>
            <person name="Peeters S.H."/>
            <person name="Heuer A."/>
            <person name="Rast P."/>
            <person name="Oberbeckmann S."/>
            <person name="Bunk B."/>
            <person name="Jeske O."/>
            <person name="Meyerdierks A."/>
            <person name="Storesund J.E."/>
            <person name="Kallscheuer N."/>
            <person name="Luecker S."/>
            <person name="Lage O.M."/>
            <person name="Pohl T."/>
            <person name="Merkel B.J."/>
            <person name="Hornburger P."/>
            <person name="Mueller R.-W."/>
            <person name="Bruemmer F."/>
            <person name="Labrenz M."/>
            <person name="Spormann A.M."/>
            <person name="Op den Camp H."/>
            <person name="Overmann J."/>
            <person name="Amann R."/>
            <person name="Jetten M.S.M."/>
            <person name="Mascher T."/>
            <person name="Medema M.H."/>
            <person name="Devos D.P."/>
            <person name="Kaster A.-K."/>
            <person name="Ovreas L."/>
            <person name="Rohde M."/>
            <person name="Galperin M.Y."/>
            <person name="Jogler C."/>
        </authorList>
    </citation>
    <scope>NUCLEOTIDE SEQUENCE [LARGE SCALE GENOMIC DNA]</scope>
    <source>
        <strain evidence="3 4">ElP</strain>
    </source>
</reference>
<dbReference type="InterPro" id="IPR011944">
    <property type="entry name" value="Steroid_delta5-4_isomerase"/>
</dbReference>